<dbReference type="RefSeq" id="WP_379878092.1">
    <property type="nucleotide sequence ID" value="NZ_JBHUIP010000014.1"/>
</dbReference>
<evidence type="ECO:0000259" key="2">
    <source>
        <dbReference type="Pfam" id="PF02543"/>
    </source>
</evidence>
<dbReference type="PANTHER" id="PTHR34847">
    <property type="entry name" value="NODULATION PROTEIN U"/>
    <property type="match status" value="1"/>
</dbReference>
<organism evidence="4 5">
    <name type="scientific">Lacibacterium aquatile</name>
    <dbReference type="NCBI Taxonomy" id="1168082"/>
    <lineage>
        <taxon>Bacteria</taxon>
        <taxon>Pseudomonadati</taxon>
        <taxon>Pseudomonadota</taxon>
        <taxon>Alphaproteobacteria</taxon>
        <taxon>Rhodospirillales</taxon>
        <taxon>Rhodospirillaceae</taxon>
    </lineage>
</organism>
<dbReference type="Gene3D" id="3.30.420.40">
    <property type="match status" value="2"/>
</dbReference>
<dbReference type="InterPro" id="IPR003696">
    <property type="entry name" value="Carbtransf_dom"/>
</dbReference>
<evidence type="ECO:0000313" key="5">
    <source>
        <dbReference type="Proteomes" id="UP001597295"/>
    </source>
</evidence>
<evidence type="ECO:0000313" key="4">
    <source>
        <dbReference type="EMBL" id="MFD2264941.1"/>
    </source>
</evidence>
<comment type="similarity">
    <text evidence="1">Belongs to the NodU/CmcH family.</text>
</comment>
<dbReference type="Pfam" id="PF16861">
    <property type="entry name" value="Carbam_trans_C"/>
    <property type="match status" value="1"/>
</dbReference>
<dbReference type="InterPro" id="IPR038152">
    <property type="entry name" value="Carbam_trans_C_sf"/>
</dbReference>
<dbReference type="Proteomes" id="UP001597295">
    <property type="component" value="Unassembled WGS sequence"/>
</dbReference>
<evidence type="ECO:0000259" key="3">
    <source>
        <dbReference type="Pfam" id="PF16861"/>
    </source>
</evidence>
<feature type="domain" description="Carbamoyltransferase C-terminal" evidence="3">
    <location>
        <begin position="410"/>
        <end position="582"/>
    </location>
</feature>
<proteinExistence type="inferred from homology"/>
<evidence type="ECO:0000256" key="1">
    <source>
        <dbReference type="ARBA" id="ARBA00006129"/>
    </source>
</evidence>
<dbReference type="InterPro" id="IPR031730">
    <property type="entry name" value="Carbam_trans_C"/>
</dbReference>
<accession>A0ABW5DWW6</accession>
<name>A0ABW5DWW6_9PROT</name>
<dbReference type="EMBL" id="JBHUIP010000014">
    <property type="protein sequence ID" value="MFD2264941.1"/>
    <property type="molecule type" value="Genomic_DNA"/>
</dbReference>
<feature type="domain" description="Carbamoyltransferase" evidence="2">
    <location>
        <begin position="142"/>
        <end position="355"/>
    </location>
</feature>
<protein>
    <submittedName>
        <fullName evidence="4">Carbamoyltransferase C-terminal domain-containing protein</fullName>
    </submittedName>
</protein>
<sequence length="586" mass="64293">MTSARGITVIGVNPGHNATAALMTDGHLVALQSYERETRLKNSVCWPVDLVNRYVEQAGGYDALRGIGVTNNNAYHMMVIAQGAGQPQVMGGELGEGRPYSREAGRAYDDQALKTYTDFDLPQNRAQLPLIFQNQFGIPADKIRFFDHQMTHAYSTLPFMPEDKRNERWLVFTLDGMGDGKSGTVSLYTAGSMIVLEEIPDTYSLGLIYACVTTLLGFKAYEHEYKIMGLAPYAKGAYWKPLVAKFEELLRFDPLTGAFSGQALGMMEREAALAEIIAFQRFDNVAAALQAYVEQQVENLISAWVARTGVSHIACAGGFFMNVKANQRLTRLPGVEYFAVVPSSGDESAAIGSAVLAGLEVDPSLYHPPVKGLYLGRSYDRQEIEDAIRATGAANRYVVSQPDDMAEAIADILAAGGVVARCSGAMEFGARALGNRSILADPSRLDTVTFINQAIKSRDFWMPFAPSVLQERASDYFDMSDKASPDYMMISYNATPLAREKLIAATHQGDRTLRPQIVRADWNPEYHALISAFERRTGIGAVLNTSFNIHGEPIVMSPADAISTMDRSGLRHLVLGHLLLQKRDEA</sequence>
<dbReference type="PANTHER" id="PTHR34847:SF1">
    <property type="entry name" value="NODULATION PROTEIN U"/>
    <property type="match status" value="1"/>
</dbReference>
<dbReference type="InterPro" id="IPR043129">
    <property type="entry name" value="ATPase_NBD"/>
</dbReference>
<dbReference type="CDD" id="cd24100">
    <property type="entry name" value="ASKHA_NBD_MJ1051-like_N"/>
    <property type="match status" value="1"/>
</dbReference>
<reference evidence="5" key="1">
    <citation type="journal article" date="2019" name="Int. J. Syst. Evol. Microbiol.">
        <title>The Global Catalogue of Microorganisms (GCM) 10K type strain sequencing project: providing services to taxonomists for standard genome sequencing and annotation.</title>
        <authorList>
            <consortium name="The Broad Institute Genomics Platform"/>
            <consortium name="The Broad Institute Genome Sequencing Center for Infectious Disease"/>
            <person name="Wu L."/>
            <person name="Ma J."/>
        </authorList>
    </citation>
    <scope>NUCLEOTIDE SEQUENCE [LARGE SCALE GENOMIC DNA]</scope>
    <source>
        <strain evidence="5">CGMCC 1.19062</strain>
    </source>
</reference>
<dbReference type="InterPro" id="IPR051338">
    <property type="entry name" value="NodU/CmcH_Carbamoyltrnsfr"/>
</dbReference>
<dbReference type="Pfam" id="PF02543">
    <property type="entry name" value="Carbam_trans_N"/>
    <property type="match status" value="1"/>
</dbReference>
<keyword evidence="5" id="KW-1185">Reference proteome</keyword>
<comment type="caution">
    <text evidence="4">The sequence shown here is derived from an EMBL/GenBank/DDBJ whole genome shotgun (WGS) entry which is preliminary data.</text>
</comment>
<dbReference type="Gene3D" id="3.90.870.20">
    <property type="entry name" value="Carbamoyltransferase, C-terminal domain"/>
    <property type="match status" value="1"/>
</dbReference>
<gene>
    <name evidence="4" type="ORF">ACFSM5_18690</name>
</gene>
<dbReference type="SUPFAM" id="SSF53067">
    <property type="entry name" value="Actin-like ATPase domain"/>
    <property type="match status" value="1"/>
</dbReference>